<organism evidence="1 2">
    <name type="scientific">Romanomermis culicivorax</name>
    <name type="common">Nematode worm</name>
    <dbReference type="NCBI Taxonomy" id="13658"/>
    <lineage>
        <taxon>Eukaryota</taxon>
        <taxon>Metazoa</taxon>
        <taxon>Ecdysozoa</taxon>
        <taxon>Nematoda</taxon>
        <taxon>Enoplea</taxon>
        <taxon>Dorylaimia</taxon>
        <taxon>Mermithida</taxon>
        <taxon>Mermithoidea</taxon>
        <taxon>Mermithidae</taxon>
        <taxon>Romanomermis</taxon>
    </lineage>
</organism>
<name>A0A915INR9_ROMCU</name>
<reference evidence="2" key="1">
    <citation type="submission" date="2022-11" db="UniProtKB">
        <authorList>
            <consortium name="WormBaseParasite"/>
        </authorList>
    </citation>
    <scope>IDENTIFICATION</scope>
</reference>
<evidence type="ECO:0000313" key="2">
    <source>
        <dbReference type="WBParaSite" id="nRc.2.0.1.t15843-RA"/>
    </source>
</evidence>
<dbReference type="InterPro" id="IPR003961">
    <property type="entry name" value="FN3_dom"/>
</dbReference>
<proteinExistence type="predicted"/>
<keyword evidence="1" id="KW-1185">Reference proteome</keyword>
<sequence>MQICLHQLDALGGFVCRPLSMRSRKKSNGTVNGGEAVCVPPMPPTNVQVTSISPYSIGVAWVYDETPAGAVTFNLTYKMK</sequence>
<accession>A0A915INR9</accession>
<dbReference type="InterPro" id="IPR036116">
    <property type="entry name" value="FN3_sf"/>
</dbReference>
<dbReference type="Proteomes" id="UP000887565">
    <property type="component" value="Unplaced"/>
</dbReference>
<dbReference type="CDD" id="cd00063">
    <property type="entry name" value="FN3"/>
    <property type="match status" value="1"/>
</dbReference>
<protein>
    <submittedName>
        <fullName evidence="2">Fibronectin type-III domain-containing protein</fullName>
    </submittedName>
</protein>
<evidence type="ECO:0000313" key="1">
    <source>
        <dbReference type="Proteomes" id="UP000887565"/>
    </source>
</evidence>
<dbReference type="SUPFAM" id="SSF49265">
    <property type="entry name" value="Fibronectin type III"/>
    <property type="match status" value="1"/>
</dbReference>
<dbReference type="WBParaSite" id="nRc.2.0.1.t15843-RA">
    <property type="protein sequence ID" value="nRc.2.0.1.t15843-RA"/>
    <property type="gene ID" value="nRc.2.0.1.g15843"/>
</dbReference>
<dbReference type="AlphaFoldDB" id="A0A915INR9"/>